<dbReference type="SUPFAM" id="SSF53335">
    <property type="entry name" value="S-adenosyl-L-methionine-dependent methyltransferases"/>
    <property type="match status" value="1"/>
</dbReference>
<proteinExistence type="predicted"/>
<dbReference type="STRING" id="990285.RGCCGE502_05220"/>
<dbReference type="InterPro" id="IPR000700">
    <property type="entry name" value="PAS-assoc_C"/>
</dbReference>
<dbReference type="PROSITE" id="PS50113">
    <property type="entry name" value="PAC"/>
    <property type="match status" value="1"/>
</dbReference>
<evidence type="ECO:0000259" key="20">
    <source>
        <dbReference type="PROSITE" id="PS50123"/>
    </source>
</evidence>
<keyword evidence="7 21" id="KW-0489">Methyltransferase</keyword>
<keyword evidence="9" id="KW-0288">FMN</keyword>
<comment type="catalytic activity">
    <reaction evidence="2">
        <text>L-glutamyl-[protein] + S-adenosyl-L-methionine = [protein]-L-glutamate 5-O-methyl ester + S-adenosyl-L-homocysteine</text>
        <dbReference type="Rhea" id="RHEA:24452"/>
        <dbReference type="Rhea" id="RHEA-COMP:10208"/>
        <dbReference type="Rhea" id="RHEA-COMP:10311"/>
        <dbReference type="ChEBI" id="CHEBI:29973"/>
        <dbReference type="ChEBI" id="CHEBI:57856"/>
        <dbReference type="ChEBI" id="CHEBI:59789"/>
        <dbReference type="ChEBI" id="CHEBI:82795"/>
        <dbReference type="EC" id="2.1.1.80"/>
    </reaction>
</comment>
<dbReference type="PANTHER" id="PTHR24422">
    <property type="entry name" value="CHEMOTAXIS PROTEIN METHYLTRANSFERASE"/>
    <property type="match status" value="1"/>
</dbReference>
<dbReference type="Pfam" id="PF13426">
    <property type="entry name" value="PAS_9"/>
    <property type="match status" value="1"/>
</dbReference>
<dbReference type="SUPFAM" id="SSF52738">
    <property type="entry name" value="Methylesterase CheB, C-terminal domain"/>
    <property type="match status" value="1"/>
</dbReference>
<dbReference type="EC" id="2.7.13.3" evidence="3"/>
<sequence length="1163" mass="129757">MDQQSDPPIVGIGASAGGVQALQTFFAAVPIDTDAAFVVIVHLDPDVRSELASILAMRTRMPVTQVEDTAKLEGNHVYVIAPNRRLKIADGTIAALPFEETRAHRAPIDLFFRSLAEHQGSGFAVVLTGAGADGAMGVKAIKEAGGIVLIQDPSEAEYASMPRNAIATDVADFVLPIRELTDQLAELLASPANLVSPHIRPNDEDTLGRILAHVRVRTGHDFSQYKRATILRRISRRAQVTRKETLAEYYAYLRENVEEAQALFSDFLICVTTFFRDPAAFKSLADNVIPQLFNGRTAGDSIRVWVPGCASGEETYTIGILLLEEAARRDLAPEIQVFGSDLDIGALAIAREGRFPATIESDLSEERLRRFFQREGDHYRVRRELRDVVLFASHSLLRDPPFSHLDMISCRNLLIYLDRQLQQQVCNTFHYALNPGGFLFLGSSESADHPAGLFRTVDREARIYRSAASPSDRRPALPVLLGPHQVAERAPVLTRQPSLASSVSDAALHRQMLEKIAPPSMLVDENQRAIHLSENAGRFLRPSGGPVSTDATDLVREEFRFDLRAALHRAFERNEGTLSMPILSQLDGVPHRVYLQVRPVLQGSDPTRHALVLFIEGEAATDNAGDTVAEALDGRPPSSQTIRQLQEELQLAQNRLRVTREESEAANEELRAANEELQSMNEEYRSTAEELETSKEELQSINEELQTVNNELKLKLESVSRAHSDLQNLMAATDVATLFLNPSLRIKRFTPRLMEIFNVTLNDEGRPITDFTHQLEYEDLAEEARSVVEDLTPIEREVKSRNDGWYMVRMRPYRTIDDKIDGVVVTFVDVTERRHAEEAARASAERLDQEMRLVELSRSPIFLWDLDDGVKQWNRGSEELYGYSREEAVGKQKEKLLKTAVPGSSFKQLRQTLIEKGRWSGELHHTTKSGQVLTVESQIELMVLGDRRLVLESTRDITDRKRWERRRQLLLGELSHRVKNTLAVVQSLARQTLRTTHSSEDFVARFDGRLAALANAHKLLVDSEWSGAELEALAFNQLEAYAGDRHRLKLHGPPLTLLPEVATPFGLVLHELATNAAKYGAFSVETGRVTLSWELRNNGRQLNVVWEERGGPPVEPPAAQGFGGALIEKSLPNATVKRDFQPEGVVCTIAIDLPEVAPNGGET</sequence>
<dbReference type="Pfam" id="PF01739">
    <property type="entry name" value="CheR"/>
    <property type="match status" value="1"/>
</dbReference>
<dbReference type="InterPro" id="IPR029063">
    <property type="entry name" value="SAM-dependent_MTases_sf"/>
</dbReference>
<evidence type="ECO:0000259" key="17">
    <source>
        <dbReference type="PROSITE" id="PS50112"/>
    </source>
</evidence>
<comment type="caution">
    <text evidence="21">The sequence shown here is derived from an EMBL/GenBank/DDBJ whole genome shotgun (WGS) entry which is preliminary data.</text>
</comment>
<dbReference type="SMART" id="SM00138">
    <property type="entry name" value="MeTrc"/>
    <property type="match status" value="1"/>
</dbReference>
<dbReference type="SMART" id="SM00911">
    <property type="entry name" value="HWE_HK"/>
    <property type="match status" value="1"/>
</dbReference>
<dbReference type="eggNOG" id="COG2201">
    <property type="taxonomic scope" value="Bacteria"/>
</dbReference>
<dbReference type="PROSITE" id="PS50122">
    <property type="entry name" value="CHEB"/>
    <property type="match status" value="1"/>
</dbReference>
<dbReference type="InterPro" id="IPR050903">
    <property type="entry name" value="Bact_Chemotaxis_MeTrfase"/>
</dbReference>
<dbReference type="Pfam" id="PF03705">
    <property type="entry name" value="CheR_N"/>
    <property type="match status" value="1"/>
</dbReference>
<keyword evidence="6" id="KW-0597">Phosphoprotein</keyword>
<dbReference type="InterPro" id="IPR000780">
    <property type="entry name" value="CheR_MeTrfase"/>
</dbReference>
<dbReference type="InterPro" id="IPR036890">
    <property type="entry name" value="HATPase_C_sf"/>
</dbReference>
<dbReference type="PANTHER" id="PTHR24422:SF27">
    <property type="entry name" value="PROTEIN-GLUTAMATE O-METHYLTRANSFERASE"/>
    <property type="match status" value="1"/>
</dbReference>
<evidence type="ECO:0000259" key="18">
    <source>
        <dbReference type="PROSITE" id="PS50113"/>
    </source>
</evidence>
<dbReference type="SUPFAM" id="SSF55874">
    <property type="entry name" value="ATPase domain of HSP90 chaperone/DNA topoisomerase II/histidine kinase"/>
    <property type="match status" value="1"/>
</dbReference>
<dbReference type="InterPro" id="IPR022642">
    <property type="entry name" value="CheR_C"/>
</dbReference>
<evidence type="ECO:0000256" key="3">
    <source>
        <dbReference type="ARBA" id="ARBA00012438"/>
    </source>
</evidence>
<evidence type="ECO:0000256" key="6">
    <source>
        <dbReference type="ARBA" id="ARBA00022553"/>
    </source>
</evidence>
<dbReference type="GO" id="GO:0006935">
    <property type="term" value="P:chemotaxis"/>
    <property type="evidence" value="ECO:0007669"/>
    <property type="project" value="UniProtKB-UniRule"/>
</dbReference>
<dbReference type="InterPro" id="IPR000673">
    <property type="entry name" value="Sig_transdc_resp-reg_Me-estase"/>
</dbReference>
<dbReference type="PROSITE" id="PS50112">
    <property type="entry name" value="PAS"/>
    <property type="match status" value="1"/>
</dbReference>
<keyword evidence="22" id="KW-1185">Reference proteome</keyword>
<dbReference type="GO" id="GO:0005524">
    <property type="term" value="F:ATP binding"/>
    <property type="evidence" value="ECO:0007669"/>
    <property type="project" value="UniProtKB-KW"/>
</dbReference>
<dbReference type="InterPro" id="IPR035909">
    <property type="entry name" value="CheB_C"/>
</dbReference>
<keyword evidence="14" id="KW-0067">ATP-binding</keyword>
<dbReference type="SUPFAM" id="SSF47757">
    <property type="entry name" value="Chemotaxis receptor methyltransferase CheR, N-terminal domain"/>
    <property type="match status" value="1"/>
</dbReference>
<dbReference type="Pfam" id="PF01339">
    <property type="entry name" value="CheB_methylest"/>
    <property type="match status" value="1"/>
</dbReference>
<feature type="domain" description="PAC" evidence="18">
    <location>
        <begin position="792"/>
        <end position="842"/>
    </location>
</feature>
<evidence type="ECO:0000256" key="15">
    <source>
        <dbReference type="PROSITE-ProRule" id="PRU00050"/>
    </source>
</evidence>
<dbReference type="Proteomes" id="UP000014411">
    <property type="component" value="Unassembled WGS sequence"/>
</dbReference>
<protein>
    <recommendedName>
        <fullName evidence="5">Blue-light-activated histidine kinase</fullName>
        <ecNumber evidence="4">2.1.1.80</ecNumber>
        <ecNumber evidence="3">2.7.13.3</ecNumber>
    </recommendedName>
</protein>
<keyword evidence="16" id="KW-0175">Coiled coil</keyword>
<dbReference type="PRINTS" id="PR00996">
    <property type="entry name" value="CHERMTFRASE"/>
</dbReference>
<dbReference type="Gene3D" id="3.30.450.20">
    <property type="entry name" value="PAS domain"/>
    <property type="match status" value="2"/>
</dbReference>
<evidence type="ECO:0000256" key="8">
    <source>
        <dbReference type="ARBA" id="ARBA00022630"/>
    </source>
</evidence>
<dbReference type="GO" id="GO:0032259">
    <property type="term" value="P:methylation"/>
    <property type="evidence" value="ECO:0007669"/>
    <property type="project" value="UniProtKB-KW"/>
</dbReference>
<feature type="active site" evidence="15">
    <location>
        <position position="15"/>
    </location>
</feature>
<gene>
    <name evidence="21" type="ORF">RGCCGE502_05220</name>
</gene>
<evidence type="ECO:0000256" key="12">
    <source>
        <dbReference type="ARBA" id="ARBA00022741"/>
    </source>
</evidence>
<feature type="active site" evidence="15">
    <location>
        <position position="42"/>
    </location>
</feature>
<keyword evidence="15" id="KW-0145">Chemotaxis</keyword>
<dbReference type="Gene3D" id="3.30.565.10">
    <property type="entry name" value="Histidine kinase-like ATPase, C-terminal domain"/>
    <property type="match status" value="1"/>
</dbReference>
<dbReference type="GO" id="GO:0004673">
    <property type="term" value="F:protein histidine kinase activity"/>
    <property type="evidence" value="ECO:0007669"/>
    <property type="project" value="UniProtKB-EC"/>
</dbReference>
<evidence type="ECO:0000256" key="13">
    <source>
        <dbReference type="ARBA" id="ARBA00022777"/>
    </source>
</evidence>
<evidence type="ECO:0000256" key="1">
    <source>
        <dbReference type="ARBA" id="ARBA00000085"/>
    </source>
</evidence>
<evidence type="ECO:0000259" key="19">
    <source>
        <dbReference type="PROSITE" id="PS50122"/>
    </source>
</evidence>
<dbReference type="CDD" id="cd16434">
    <property type="entry name" value="CheB-CheR_fusion"/>
    <property type="match status" value="1"/>
</dbReference>
<name>S3HL54_9HYPH</name>
<dbReference type="AlphaFoldDB" id="S3HL54"/>
<dbReference type="GO" id="GO:0005737">
    <property type="term" value="C:cytoplasm"/>
    <property type="evidence" value="ECO:0007669"/>
    <property type="project" value="InterPro"/>
</dbReference>
<keyword evidence="8" id="KW-0285">Flavoprotein</keyword>
<dbReference type="RefSeq" id="WP_016553117.1">
    <property type="nucleotide sequence ID" value="NZ_AEYE02000005.1"/>
</dbReference>
<dbReference type="Gene3D" id="3.40.50.180">
    <property type="entry name" value="Methylesterase CheB, C-terminal domain"/>
    <property type="match status" value="1"/>
</dbReference>
<dbReference type="SMART" id="SM00091">
    <property type="entry name" value="PAS"/>
    <property type="match status" value="3"/>
</dbReference>
<keyword evidence="12" id="KW-0547">Nucleotide-binding</keyword>
<evidence type="ECO:0000256" key="10">
    <source>
        <dbReference type="ARBA" id="ARBA00022679"/>
    </source>
</evidence>
<evidence type="ECO:0000256" key="2">
    <source>
        <dbReference type="ARBA" id="ARBA00001541"/>
    </source>
</evidence>
<evidence type="ECO:0000313" key="22">
    <source>
        <dbReference type="Proteomes" id="UP000014411"/>
    </source>
</evidence>
<evidence type="ECO:0000256" key="9">
    <source>
        <dbReference type="ARBA" id="ARBA00022643"/>
    </source>
</evidence>
<dbReference type="eggNOG" id="COG2433">
    <property type="taxonomic scope" value="Bacteria"/>
</dbReference>
<comment type="catalytic activity">
    <reaction evidence="1">
        <text>ATP + protein L-histidine = ADP + protein N-phospho-L-histidine.</text>
        <dbReference type="EC" id="2.7.13.3"/>
    </reaction>
</comment>
<evidence type="ECO:0000256" key="14">
    <source>
        <dbReference type="ARBA" id="ARBA00022840"/>
    </source>
</evidence>
<evidence type="ECO:0000256" key="11">
    <source>
        <dbReference type="ARBA" id="ARBA00022691"/>
    </source>
</evidence>
<dbReference type="HOGENOM" id="CLU_000892_0_1_5"/>
<dbReference type="GO" id="GO:0008984">
    <property type="term" value="F:protein-glutamate methylesterase activity"/>
    <property type="evidence" value="ECO:0007669"/>
    <property type="project" value="InterPro"/>
</dbReference>
<keyword evidence="11" id="KW-0949">S-adenosyl-L-methionine</keyword>
<dbReference type="CDD" id="cd00130">
    <property type="entry name" value="PAS"/>
    <property type="match status" value="2"/>
</dbReference>
<evidence type="ECO:0000256" key="5">
    <source>
        <dbReference type="ARBA" id="ARBA00021740"/>
    </source>
</evidence>
<feature type="active site" evidence="15">
    <location>
        <position position="133"/>
    </location>
</feature>
<dbReference type="InterPro" id="IPR035965">
    <property type="entry name" value="PAS-like_dom_sf"/>
</dbReference>
<evidence type="ECO:0000313" key="21">
    <source>
        <dbReference type="EMBL" id="EPE99557.1"/>
    </source>
</evidence>
<dbReference type="Pfam" id="PF07536">
    <property type="entry name" value="HWE_HK"/>
    <property type="match status" value="1"/>
</dbReference>
<dbReference type="InterPro" id="IPR022641">
    <property type="entry name" value="CheR_N"/>
</dbReference>
<dbReference type="GO" id="GO:0000156">
    <property type="term" value="F:phosphorelay response regulator activity"/>
    <property type="evidence" value="ECO:0007669"/>
    <property type="project" value="InterPro"/>
</dbReference>
<dbReference type="PROSITE" id="PS50123">
    <property type="entry name" value="CHER"/>
    <property type="match status" value="1"/>
</dbReference>
<keyword evidence="15" id="KW-0378">Hydrolase</keyword>
<dbReference type="InterPro" id="IPR000014">
    <property type="entry name" value="PAS"/>
</dbReference>
<organism evidence="21 22">
    <name type="scientific">Rhizobium grahamii CCGE 502</name>
    <dbReference type="NCBI Taxonomy" id="990285"/>
    <lineage>
        <taxon>Bacteria</taxon>
        <taxon>Pseudomonadati</taxon>
        <taxon>Pseudomonadota</taxon>
        <taxon>Alphaproteobacteria</taxon>
        <taxon>Hyphomicrobiales</taxon>
        <taxon>Rhizobiaceae</taxon>
        <taxon>Rhizobium/Agrobacterium group</taxon>
        <taxon>Rhizobium</taxon>
    </lineage>
</organism>
<feature type="domain" description="PAS" evidence="17">
    <location>
        <begin position="846"/>
        <end position="892"/>
    </location>
</feature>
<reference evidence="21 22" key="1">
    <citation type="journal article" date="2012" name="J. Bacteriol.">
        <title>Genome sequence of Rhizobium grahamii CCGE502, a broad-host-range symbiont with low nodulation competitiveness in Phaseolus vulgaris.</title>
        <authorList>
            <person name="Althabegoiti M.J."/>
            <person name="Lozano L."/>
            <person name="Torres-Tejerizo G."/>
            <person name="Ormeno-Orrillo E."/>
            <person name="Rogel M.A."/>
            <person name="Gonzalez V."/>
            <person name="Martinez-Romero E."/>
        </authorList>
    </citation>
    <scope>NUCLEOTIDE SEQUENCE [LARGE SCALE GENOMIC DNA]</scope>
    <source>
        <strain evidence="21 22">CCGE 502</strain>
    </source>
</reference>
<dbReference type="SUPFAM" id="SSF57997">
    <property type="entry name" value="Tropomyosin"/>
    <property type="match status" value="1"/>
</dbReference>
<feature type="domain" description="CheR-type methyltransferase" evidence="20">
    <location>
        <begin position="204"/>
        <end position="446"/>
    </location>
</feature>
<evidence type="ECO:0000256" key="4">
    <source>
        <dbReference type="ARBA" id="ARBA00012534"/>
    </source>
</evidence>
<dbReference type="Pfam" id="PF13596">
    <property type="entry name" value="PAS_10"/>
    <property type="match status" value="1"/>
</dbReference>
<evidence type="ECO:0000256" key="7">
    <source>
        <dbReference type="ARBA" id="ARBA00022603"/>
    </source>
</evidence>
<dbReference type="GO" id="GO:0008983">
    <property type="term" value="F:protein-glutamate O-methyltransferase activity"/>
    <property type="evidence" value="ECO:0007669"/>
    <property type="project" value="UniProtKB-EC"/>
</dbReference>
<dbReference type="SUPFAM" id="SSF55785">
    <property type="entry name" value="PYP-like sensor domain (PAS domain)"/>
    <property type="match status" value="2"/>
</dbReference>
<feature type="domain" description="CheB-type methylesterase" evidence="19">
    <location>
        <begin position="3"/>
        <end position="191"/>
    </location>
</feature>
<dbReference type="Gene3D" id="1.10.155.10">
    <property type="entry name" value="Chemotaxis receptor methyltransferase CheR, N-terminal domain"/>
    <property type="match status" value="1"/>
</dbReference>
<keyword evidence="13" id="KW-0418">Kinase</keyword>
<dbReference type="InterPro" id="IPR036804">
    <property type="entry name" value="CheR_N_sf"/>
</dbReference>
<keyword evidence="10 21" id="KW-0808">Transferase</keyword>
<dbReference type="EMBL" id="AEYE02000005">
    <property type="protein sequence ID" value="EPE99557.1"/>
    <property type="molecule type" value="Genomic_DNA"/>
</dbReference>
<accession>S3HL54</accession>
<dbReference type="EC" id="2.1.1.80" evidence="4"/>
<dbReference type="InterPro" id="IPR011102">
    <property type="entry name" value="Sig_transdc_His_kinase_HWE"/>
</dbReference>
<evidence type="ECO:0000256" key="16">
    <source>
        <dbReference type="SAM" id="Coils"/>
    </source>
</evidence>
<dbReference type="eggNOG" id="COG1352">
    <property type="taxonomic scope" value="Bacteria"/>
</dbReference>
<dbReference type="NCBIfam" id="TIGR00229">
    <property type="entry name" value="sensory_box"/>
    <property type="match status" value="1"/>
</dbReference>
<dbReference type="eggNOG" id="COG3920">
    <property type="taxonomic scope" value="Bacteria"/>
</dbReference>
<feature type="coiled-coil region" evidence="16">
    <location>
        <begin position="642"/>
        <end position="729"/>
    </location>
</feature>
<dbReference type="Gene3D" id="3.40.50.150">
    <property type="entry name" value="Vaccinia Virus protein VP39"/>
    <property type="match status" value="1"/>
</dbReference>